<accession>L2F9I8</accession>
<dbReference type="eggNOG" id="COG2137">
    <property type="taxonomic scope" value="Bacteria"/>
</dbReference>
<dbReference type="InterPro" id="IPR036388">
    <property type="entry name" value="WH-like_DNA-bd_sf"/>
</dbReference>
<dbReference type="Pfam" id="PF21981">
    <property type="entry name" value="RecX_HTH3"/>
    <property type="match status" value="1"/>
</dbReference>
<comment type="caution">
    <text evidence="7">The sequence shown here is derived from an EMBL/GenBank/DDBJ whole genome shotgun (WGS) entry which is preliminary data.</text>
</comment>
<dbReference type="GO" id="GO:0005737">
    <property type="term" value="C:cytoplasm"/>
    <property type="evidence" value="ECO:0007669"/>
    <property type="project" value="UniProtKB-SubCell"/>
</dbReference>
<evidence type="ECO:0000313" key="8">
    <source>
        <dbReference type="Proteomes" id="UP000023795"/>
    </source>
</evidence>
<reference evidence="7 8" key="1">
    <citation type="journal article" date="2013" name="Genome Announc.">
        <title>Genome Sequence of Moraxella macacae 0408225, a Novel Bacterial Species Isolated from a Cynomolgus Macaque with Epistaxis.</title>
        <authorList>
            <person name="Ladner J.T."/>
            <person name="Whitehouse C.A."/>
            <person name="Koroleva G.I."/>
            <person name="Palacios G.F."/>
        </authorList>
    </citation>
    <scope>NUCLEOTIDE SEQUENCE [LARGE SCALE GENOMIC DNA]</scope>
    <source>
        <strain evidence="7 8">0408225</strain>
    </source>
</reference>
<name>L2F9I8_9GAMM</name>
<keyword evidence="4" id="KW-0963">Cytoplasm</keyword>
<evidence type="ECO:0000256" key="4">
    <source>
        <dbReference type="ARBA" id="ARBA00022490"/>
    </source>
</evidence>
<gene>
    <name evidence="7" type="ORF">MOMA_04070</name>
</gene>
<evidence type="ECO:0000256" key="1">
    <source>
        <dbReference type="ARBA" id="ARBA00004496"/>
    </source>
</evidence>
<dbReference type="Proteomes" id="UP000023795">
    <property type="component" value="Unassembled WGS sequence"/>
</dbReference>
<dbReference type="InterPro" id="IPR053925">
    <property type="entry name" value="RecX_HTH_3rd"/>
</dbReference>
<dbReference type="AlphaFoldDB" id="L2F9I8"/>
<dbReference type="Gene3D" id="1.10.10.10">
    <property type="entry name" value="Winged helix-like DNA-binding domain superfamily/Winged helix DNA-binding domain"/>
    <property type="match status" value="2"/>
</dbReference>
<evidence type="ECO:0000256" key="3">
    <source>
        <dbReference type="ARBA" id="ARBA00018111"/>
    </source>
</evidence>
<dbReference type="InterPro" id="IPR053926">
    <property type="entry name" value="RecX_HTH_1st"/>
</dbReference>
<dbReference type="InterPro" id="IPR003783">
    <property type="entry name" value="Regulatory_RecX"/>
</dbReference>
<feature type="domain" description="RecX first three-helical" evidence="6">
    <location>
        <begin position="36"/>
        <end position="67"/>
    </location>
</feature>
<evidence type="ECO:0000259" key="5">
    <source>
        <dbReference type="Pfam" id="PF21981"/>
    </source>
</evidence>
<dbReference type="PANTHER" id="PTHR33602:SF1">
    <property type="entry name" value="REGULATORY PROTEIN RECX FAMILY PROTEIN"/>
    <property type="match status" value="1"/>
</dbReference>
<feature type="domain" description="RecX third three-helical" evidence="5">
    <location>
        <begin position="150"/>
        <end position="196"/>
    </location>
</feature>
<comment type="similarity">
    <text evidence="2">Belongs to the RecX family.</text>
</comment>
<comment type="subcellular location">
    <subcellularLocation>
        <location evidence="1">Cytoplasm</location>
    </subcellularLocation>
</comment>
<evidence type="ECO:0000256" key="2">
    <source>
        <dbReference type="ARBA" id="ARBA00009695"/>
    </source>
</evidence>
<evidence type="ECO:0000313" key="7">
    <source>
        <dbReference type="EMBL" id="ELA09550.1"/>
    </source>
</evidence>
<dbReference type="PANTHER" id="PTHR33602">
    <property type="entry name" value="REGULATORY PROTEIN RECX FAMILY PROTEIN"/>
    <property type="match status" value="1"/>
</dbReference>
<dbReference type="GO" id="GO:0006282">
    <property type="term" value="P:regulation of DNA repair"/>
    <property type="evidence" value="ECO:0007669"/>
    <property type="project" value="InterPro"/>
</dbReference>
<protein>
    <recommendedName>
        <fullName evidence="3">Regulatory protein RecX</fullName>
    </recommendedName>
</protein>
<sequence length="207" mass="24381">MTDNLLKNLETQLMTDEERTAYHDKIKGESYMRWLAFYYLGRREHSKSELRQKLLEKQCDVDAIEHLLIEFEREGYQSDERMTSALIKDGIGKKHGKIRIYQTLKKHGLTTILSVNGVNEWIDNHAEFFSDLIINATAEEQEEVNENYEVDWLAQAVQARVKKFGDGIPCDQKEKARQLRFLQYRGFEMGVCFDALKYDLAKLNDRY</sequence>
<dbReference type="EMBL" id="ANIN01000001">
    <property type="protein sequence ID" value="ELA09550.1"/>
    <property type="molecule type" value="Genomic_DNA"/>
</dbReference>
<proteinExistence type="inferred from homology"/>
<dbReference type="PATRIC" id="fig|1230338.3.peg.882"/>
<evidence type="ECO:0000259" key="6">
    <source>
        <dbReference type="Pfam" id="PF21982"/>
    </source>
</evidence>
<organism evidence="7 8">
    <name type="scientific">Moraxella macacae 0408225</name>
    <dbReference type="NCBI Taxonomy" id="1230338"/>
    <lineage>
        <taxon>Bacteria</taxon>
        <taxon>Pseudomonadati</taxon>
        <taxon>Pseudomonadota</taxon>
        <taxon>Gammaproteobacteria</taxon>
        <taxon>Moraxellales</taxon>
        <taxon>Moraxellaceae</taxon>
        <taxon>Moraxella</taxon>
    </lineage>
</organism>
<keyword evidence="8" id="KW-1185">Reference proteome</keyword>
<dbReference type="OrthoDB" id="7066780at2"/>
<dbReference type="Pfam" id="PF21982">
    <property type="entry name" value="RecX_HTH1"/>
    <property type="match status" value="1"/>
</dbReference>
<dbReference type="RefSeq" id="WP_009767369.1">
    <property type="nucleotide sequence ID" value="NZ_ANIN01000001.1"/>
</dbReference>
<dbReference type="STRING" id="1230338.MOMA_04070"/>